<dbReference type="AlphaFoldDB" id="L8GZM3"/>
<feature type="transmembrane region" description="Helical" evidence="7">
    <location>
        <begin position="343"/>
        <end position="364"/>
    </location>
</feature>
<evidence type="ECO:0000256" key="5">
    <source>
        <dbReference type="ARBA" id="ARBA00023136"/>
    </source>
</evidence>
<dbReference type="OMA" id="AMCACPL"/>
<dbReference type="PANTHER" id="PTHR23502">
    <property type="entry name" value="MAJOR FACILITATOR SUPERFAMILY"/>
    <property type="match status" value="1"/>
</dbReference>
<keyword evidence="4 7" id="KW-1133">Transmembrane helix</keyword>
<dbReference type="InterPro" id="IPR036259">
    <property type="entry name" value="MFS_trans_sf"/>
</dbReference>
<dbReference type="RefSeq" id="XP_004339564.1">
    <property type="nucleotide sequence ID" value="XM_004339516.1"/>
</dbReference>
<keyword evidence="10" id="KW-1185">Reference proteome</keyword>
<protein>
    <submittedName>
        <fullName evidence="9">Transporter, major facilitator family protein</fullName>
    </submittedName>
</protein>
<sequence>MAKLSRKKKHNKRCSKKKTSAWMDLEEAPTLKVMPDDPDEDAPPKQKPAVPIYTEERVLEIQDPYEQWVSARQRILLLVAIPALLPPITQTMYLPTINEVIKDLNTNQEMVAWTLSIFALGNALFPMSWGSISDRYGRRTVLLACLSIFFAAAAFSACAWSVYALIFGRIVQSLGLSAAGVVGAGSLADVYPPAIRGNAMGWYTATVLMGTVIGPVLGGFVGEFFGWRAIFWSLAIAAATLIVVIFFFLPETLNKSGPKRSANPIHTLKFFLHPPLLVLFVLGGAVGGCMLLILFIFPIQMNNLYGLNDFEIGLAYVPFGLGTVLGTLLGGKAADLCFRYKGLGGRLVPALLGALGMIAALMVFAWTIEWTFWLCMVSLFMVGFFLTFTRPGFTTFAIEQRPRGAASVQACFYSFHNLCGFVVLNAGPIIIEKTSIRWAFSGYSLLIVAICVPLFFLLCSWTGIYKVEDMGKSNSSGSGSSSDELVLSETTPLKQVVVHVAPSR</sequence>
<dbReference type="GeneID" id="14918259"/>
<feature type="transmembrane region" description="Helical" evidence="7">
    <location>
        <begin position="312"/>
        <end position="331"/>
    </location>
</feature>
<gene>
    <name evidence="9" type="ORF">ACA1_063150</name>
</gene>
<feature type="transmembrane region" description="Helical" evidence="7">
    <location>
        <begin position="200"/>
        <end position="221"/>
    </location>
</feature>
<evidence type="ECO:0000313" key="10">
    <source>
        <dbReference type="Proteomes" id="UP000011083"/>
    </source>
</evidence>
<feature type="region of interest" description="Disordered" evidence="6">
    <location>
        <begin position="1"/>
        <end position="20"/>
    </location>
</feature>
<feature type="transmembrane region" description="Helical" evidence="7">
    <location>
        <begin position="170"/>
        <end position="188"/>
    </location>
</feature>
<feature type="transmembrane region" description="Helical" evidence="7">
    <location>
        <begin position="110"/>
        <end position="129"/>
    </location>
</feature>
<dbReference type="PROSITE" id="PS50850">
    <property type="entry name" value="MFS"/>
    <property type="match status" value="1"/>
</dbReference>
<feature type="transmembrane region" description="Helical" evidence="7">
    <location>
        <begin position="443"/>
        <end position="465"/>
    </location>
</feature>
<comment type="subcellular location">
    <subcellularLocation>
        <location evidence="1">Membrane</location>
        <topology evidence="1">Multi-pass membrane protein</topology>
    </subcellularLocation>
</comment>
<dbReference type="Proteomes" id="UP000011083">
    <property type="component" value="Unassembled WGS sequence"/>
</dbReference>
<organism evidence="9 10">
    <name type="scientific">Acanthamoeba castellanii (strain ATCC 30010 / Neff)</name>
    <dbReference type="NCBI Taxonomy" id="1257118"/>
    <lineage>
        <taxon>Eukaryota</taxon>
        <taxon>Amoebozoa</taxon>
        <taxon>Discosea</taxon>
        <taxon>Longamoebia</taxon>
        <taxon>Centramoebida</taxon>
        <taxon>Acanthamoebidae</taxon>
        <taxon>Acanthamoeba</taxon>
    </lineage>
</organism>
<dbReference type="OrthoDB" id="9986881at2759"/>
<evidence type="ECO:0000256" key="2">
    <source>
        <dbReference type="ARBA" id="ARBA00022448"/>
    </source>
</evidence>
<keyword evidence="5 7" id="KW-0472">Membrane</keyword>
<evidence type="ECO:0000256" key="4">
    <source>
        <dbReference type="ARBA" id="ARBA00022989"/>
    </source>
</evidence>
<dbReference type="PANTHER" id="PTHR23502:SF132">
    <property type="entry name" value="POLYAMINE TRANSPORTER 2-RELATED"/>
    <property type="match status" value="1"/>
</dbReference>
<feature type="transmembrane region" description="Helical" evidence="7">
    <location>
        <begin position="141"/>
        <end position="164"/>
    </location>
</feature>
<dbReference type="InterPro" id="IPR011701">
    <property type="entry name" value="MFS"/>
</dbReference>
<dbReference type="SUPFAM" id="SSF103473">
    <property type="entry name" value="MFS general substrate transporter"/>
    <property type="match status" value="1"/>
</dbReference>
<dbReference type="GO" id="GO:0005886">
    <property type="term" value="C:plasma membrane"/>
    <property type="evidence" value="ECO:0007669"/>
    <property type="project" value="TreeGrafter"/>
</dbReference>
<feature type="domain" description="Major facilitator superfamily (MFS) profile" evidence="8">
    <location>
        <begin position="75"/>
        <end position="468"/>
    </location>
</feature>
<feature type="transmembrane region" description="Helical" evidence="7">
    <location>
        <begin position="410"/>
        <end position="431"/>
    </location>
</feature>
<reference evidence="9 10" key="1">
    <citation type="journal article" date="2013" name="Genome Biol.">
        <title>Genome of Acanthamoeba castellanii highlights extensive lateral gene transfer and early evolution of tyrosine kinase signaling.</title>
        <authorList>
            <person name="Clarke M."/>
            <person name="Lohan A.J."/>
            <person name="Liu B."/>
            <person name="Lagkouvardos I."/>
            <person name="Roy S."/>
            <person name="Zafar N."/>
            <person name="Bertelli C."/>
            <person name="Schilde C."/>
            <person name="Kianianmomeni A."/>
            <person name="Burglin T.R."/>
            <person name="Frech C."/>
            <person name="Turcotte B."/>
            <person name="Kopec K.O."/>
            <person name="Synnott J.M."/>
            <person name="Choo C."/>
            <person name="Paponov I."/>
            <person name="Finkler A."/>
            <person name="Soon Heng Tan C."/>
            <person name="Hutchins A.P."/>
            <person name="Weinmeier T."/>
            <person name="Rattei T."/>
            <person name="Chu J.S."/>
            <person name="Gimenez G."/>
            <person name="Irimia M."/>
            <person name="Rigden D.J."/>
            <person name="Fitzpatrick D.A."/>
            <person name="Lorenzo-Morales J."/>
            <person name="Bateman A."/>
            <person name="Chiu C.H."/>
            <person name="Tang P."/>
            <person name="Hegemann P."/>
            <person name="Fromm H."/>
            <person name="Raoult D."/>
            <person name="Greub G."/>
            <person name="Miranda-Saavedra D."/>
            <person name="Chen N."/>
            <person name="Nash P."/>
            <person name="Ginger M.L."/>
            <person name="Horn M."/>
            <person name="Schaap P."/>
            <person name="Caler L."/>
            <person name="Loftus B."/>
        </authorList>
    </citation>
    <scope>NUCLEOTIDE SEQUENCE [LARGE SCALE GENOMIC DNA]</scope>
    <source>
        <strain evidence="9 10">Neff</strain>
    </source>
</reference>
<accession>L8GZM3</accession>
<name>L8GZM3_ACACF</name>
<dbReference type="InterPro" id="IPR020846">
    <property type="entry name" value="MFS_dom"/>
</dbReference>
<dbReference type="Gene3D" id="1.20.1720.10">
    <property type="entry name" value="Multidrug resistance protein D"/>
    <property type="match status" value="1"/>
</dbReference>
<proteinExistence type="predicted"/>
<feature type="transmembrane region" description="Helical" evidence="7">
    <location>
        <begin position="227"/>
        <end position="249"/>
    </location>
</feature>
<feature type="compositionally biased region" description="Basic residues" evidence="6">
    <location>
        <begin position="1"/>
        <end position="19"/>
    </location>
</feature>
<evidence type="ECO:0000256" key="3">
    <source>
        <dbReference type="ARBA" id="ARBA00022692"/>
    </source>
</evidence>
<dbReference type="GO" id="GO:0022857">
    <property type="term" value="F:transmembrane transporter activity"/>
    <property type="evidence" value="ECO:0007669"/>
    <property type="project" value="InterPro"/>
</dbReference>
<dbReference type="Pfam" id="PF07690">
    <property type="entry name" value="MFS_1"/>
    <property type="match status" value="1"/>
</dbReference>
<evidence type="ECO:0000256" key="7">
    <source>
        <dbReference type="SAM" id="Phobius"/>
    </source>
</evidence>
<evidence type="ECO:0000256" key="1">
    <source>
        <dbReference type="ARBA" id="ARBA00004141"/>
    </source>
</evidence>
<dbReference type="STRING" id="1257118.L8GZM3"/>
<dbReference type="EMBL" id="KB007974">
    <property type="protein sequence ID" value="ELR17551.1"/>
    <property type="molecule type" value="Genomic_DNA"/>
</dbReference>
<evidence type="ECO:0000313" key="9">
    <source>
        <dbReference type="EMBL" id="ELR17551.1"/>
    </source>
</evidence>
<feature type="transmembrane region" description="Helical" evidence="7">
    <location>
        <begin position="370"/>
        <end position="389"/>
    </location>
</feature>
<keyword evidence="3 7" id="KW-0812">Transmembrane</keyword>
<feature type="transmembrane region" description="Helical" evidence="7">
    <location>
        <begin position="75"/>
        <end position="94"/>
    </location>
</feature>
<evidence type="ECO:0000259" key="8">
    <source>
        <dbReference type="PROSITE" id="PS50850"/>
    </source>
</evidence>
<feature type="region of interest" description="Disordered" evidence="6">
    <location>
        <begin position="27"/>
        <end position="47"/>
    </location>
</feature>
<dbReference type="KEGG" id="acan:ACA1_063150"/>
<feature type="transmembrane region" description="Helical" evidence="7">
    <location>
        <begin position="270"/>
        <end position="300"/>
    </location>
</feature>
<dbReference type="VEuPathDB" id="AmoebaDB:ACA1_063150"/>
<keyword evidence="2" id="KW-0813">Transport</keyword>
<evidence type="ECO:0000256" key="6">
    <source>
        <dbReference type="SAM" id="MobiDB-lite"/>
    </source>
</evidence>